<evidence type="ECO:0000313" key="1">
    <source>
        <dbReference type="EMBL" id="CAG7830885.1"/>
    </source>
</evidence>
<comment type="caution">
    <text evidence="1">The sequence shown here is derived from an EMBL/GenBank/DDBJ whole genome shotgun (WGS) entry which is preliminary data.</text>
</comment>
<protein>
    <submittedName>
        <fullName evidence="1">Uncharacterized protein</fullName>
    </submittedName>
</protein>
<evidence type="ECO:0000313" key="2">
    <source>
        <dbReference type="Proteomes" id="UP000708208"/>
    </source>
</evidence>
<reference evidence="1" key="1">
    <citation type="submission" date="2021-06" db="EMBL/GenBank/DDBJ databases">
        <authorList>
            <person name="Hodson N. C."/>
            <person name="Mongue J. A."/>
            <person name="Jaron S. K."/>
        </authorList>
    </citation>
    <scope>NUCLEOTIDE SEQUENCE</scope>
</reference>
<organism evidence="1 2">
    <name type="scientific">Allacma fusca</name>
    <dbReference type="NCBI Taxonomy" id="39272"/>
    <lineage>
        <taxon>Eukaryota</taxon>
        <taxon>Metazoa</taxon>
        <taxon>Ecdysozoa</taxon>
        <taxon>Arthropoda</taxon>
        <taxon>Hexapoda</taxon>
        <taxon>Collembola</taxon>
        <taxon>Symphypleona</taxon>
        <taxon>Sminthuridae</taxon>
        <taxon>Allacma</taxon>
    </lineage>
</organism>
<gene>
    <name evidence="1" type="ORF">AFUS01_LOCUS40655</name>
</gene>
<dbReference type="Proteomes" id="UP000708208">
    <property type="component" value="Unassembled WGS sequence"/>
</dbReference>
<accession>A0A8J2LYA9</accession>
<proteinExistence type="predicted"/>
<name>A0A8J2LYA9_9HEXA</name>
<dbReference type="EMBL" id="CAJVCH010557962">
    <property type="protein sequence ID" value="CAG7830885.1"/>
    <property type="molecule type" value="Genomic_DNA"/>
</dbReference>
<dbReference type="AlphaFoldDB" id="A0A8J2LYA9"/>
<sequence length="81" mass="9019">MQLCRRSLHTIFSTECSCSYSCSICSGLIFYLNQSLERLSPASLKMREAPPSHAPVIVQMTTLLMPTLAAKAERIVNEMNP</sequence>
<keyword evidence="2" id="KW-1185">Reference proteome</keyword>